<evidence type="ECO:0000313" key="2">
    <source>
        <dbReference type="Proteomes" id="UP000321805"/>
    </source>
</evidence>
<dbReference type="AlphaFoldDB" id="A0A5B8U439"/>
<accession>A0A5B8U439</accession>
<keyword evidence="2" id="KW-1185">Reference proteome</keyword>
<proteinExistence type="predicted"/>
<evidence type="ECO:0000313" key="1">
    <source>
        <dbReference type="EMBL" id="QEC47846.1"/>
    </source>
</evidence>
<sequence length="97" mass="10093">MAARRQGTSGPPAAVAEYSAHPALASELEAQAVRYAAARDDLRALFRAAVIHRHLHTGAPVPDCGPCSTAARLAELATGDGAEDLNMYATDDEAHPS</sequence>
<dbReference type="EMBL" id="CP042430">
    <property type="protein sequence ID" value="QEC47846.1"/>
    <property type="molecule type" value="Genomic_DNA"/>
</dbReference>
<protein>
    <submittedName>
        <fullName evidence="1">Uncharacterized protein</fullName>
    </submittedName>
</protein>
<name>A0A5B8U439_9ACTN</name>
<dbReference type="KEGG" id="bsol:FSW04_09870"/>
<organism evidence="1 2">
    <name type="scientific">Baekduia soli</name>
    <dbReference type="NCBI Taxonomy" id="496014"/>
    <lineage>
        <taxon>Bacteria</taxon>
        <taxon>Bacillati</taxon>
        <taxon>Actinomycetota</taxon>
        <taxon>Thermoleophilia</taxon>
        <taxon>Solirubrobacterales</taxon>
        <taxon>Baekduiaceae</taxon>
        <taxon>Baekduia</taxon>
    </lineage>
</organism>
<dbReference type="RefSeq" id="WP_146918762.1">
    <property type="nucleotide sequence ID" value="NZ_CP042430.1"/>
</dbReference>
<dbReference type="Proteomes" id="UP000321805">
    <property type="component" value="Chromosome"/>
</dbReference>
<reference evidence="1 2" key="1">
    <citation type="journal article" date="2018" name="J. Microbiol.">
        <title>Baekduia soli gen. nov., sp. nov., a novel bacterium isolated from the soil of Baekdu Mountain and proposal of a novel family name, Baekduiaceae fam. nov.</title>
        <authorList>
            <person name="An D.S."/>
            <person name="Siddiqi M.Z."/>
            <person name="Kim K.H."/>
            <person name="Yu H.S."/>
            <person name="Im W.T."/>
        </authorList>
    </citation>
    <scope>NUCLEOTIDE SEQUENCE [LARGE SCALE GENOMIC DNA]</scope>
    <source>
        <strain evidence="1 2">BR7-21</strain>
    </source>
</reference>
<gene>
    <name evidence="1" type="ORF">FSW04_09870</name>
</gene>